<keyword evidence="1" id="KW-0812">Transmembrane</keyword>
<dbReference type="eggNOG" id="ENOG5032JFM">
    <property type="taxonomic scope" value="Bacteria"/>
</dbReference>
<proteinExistence type="predicted"/>
<organism evidence="2 3">
    <name type="scientific">Halalkalibacter akibai (strain ATCC 43226 / DSM 21942 / CIP 109018 / JCM 9157 / 1139)</name>
    <name type="common">Bacillus akibai</name>
    <dbReference type="NCBI Taxonomy" id="1236973"/>
    <lineage>
        <taxon>Bacteria</taxon>
        <taxon>Bacillati</taxon>
        <taxon>Bacillota</taxon>
        <taxon>Bacilli</taxon>
        <taxon>Bacillales</taxon>
        <taxon>Bacillaceae</taxon>
        <taxon>Halalkalibacter</taxon>
    </lineage>
</organism>
<reference evidence="2 3" key="1">
    <citation type="journal article" date="2014" name="Genome Announc.">
        <title>Draft Genome Sequences of Three Alkaliphilic Bacillus Strains, Bacillus wakoensis JCM 9140T, Bacillus akibai JCM 9157T, and Bacillus hemicellulosilyticus JCM 9152T.</title>
        <authorList>
            <person name="Yuki M."/>
            <person name="Oshima K."/>
            <person name="Suda W."/>
            <person name="Oshida Y."/>
            <person name="Kitamura K."/>
            <person name="Iida T."/>
            <person name="Hattori M."/>
            <person name="Ohkuma M."/>
        </authorList>
    </citation>
    <scope>NUCLEOTIDE SEQUENCE [LARGE SCALE GENOMIC DNA]</scope>
    <source>
        <strain evidence="2 3">JCM 9157</strain>
    </source>
</reference>
<dbReference type="OrthoDB" id="2968547at2"/>
<evidence type="ECO:0000256" key="1">
    <source>
        <dbReference type="SAM" id="Phobius"/>
    </source>
</evidence>
<evidence type="ECO:0000313" key="2">
    <source>
        <dbReference type="EMBL" id="GAE37638.1"/>
    </source>
</evidence>
<keyword evidence="1" id="KW-1133">Transmembrane helix</keyword>
<dbReference type="PROSITE" id="PS51257">
    <property type="entry name" value="PROKAR_LIPOPROTEIN"/>
    <property type="match status" value="1"/>
</dbReference>
<name>W4R163_HALA3</name>
<sequence>MKKQFLIVMIFFFSFMITGCNVIEEWKAERIIKEYYQAIIDENYDKAFKQLQLYDYNSKTEIGHFTEGTTLSNKEAKAFYLKKIHVLKEQKYKLIDFEIVEVEYEDGHSFWHHIKLKGEQDGQKFEWREVADIYKGKLVISEKDDPNTKYRDGKMYFEIEELKEN</sequence>
<dbReference type="AlphaFoldDB" id="W4R163"/>
<keyword evidence="3" id="KW-1185">Reference proteome</keyword>
<protein>
    <recommendedName>
        <fullName evidence="4">SnoaL-like domain-containing protein</fullName>
    </recommendedName>
</protein>
<evidence type="ECO:0000313" key="3">
    <source>
        <dbReference type="Proteomes" id="UP000018896"/>
    </source>
</evidence>
<feature type="transmembrane region" description="Helical" evidence="1">
    <location>
        <begin position="6"/>
        <end position="23"/>
    </location>
</feature>
<dbReference type="Proteomes" id="UP000018896">
    <property type="component" value="Unassembled WGS sequence"/>
</dbReference>
<gene>
    <name evidence="2" type="ORF">JCM9157_4955</name>
</gene>
<evidence type="ECO:0008006" key="4">
    <source>
        <dbReference type="Google" id="ProtNLM"/>
    </source>
</evidence>
<dbReference type="STRING" id="1236973.JCM9157_4955"/>
<comment type="caution">
    <text evidence="2">The sequence shown here is derived from an EMBL/GenBank/DDBJ whole genome shotgun (WGS) entry which is preliminary data.</text>
</comment>
<dbReference type="RefSeq" id="WP_035668689.1">
    <property type="nucleotide sequence ID" value="NZ_BAUV01000095.1"/>
</dbReference>
<dbReference type="EMBL" id="BAUV01000095">
    <property type="protein sequence ID" value="GAE37638.1"/>
    <property type="molecule type" value="Genomic_DNA"/>
</dbReference>
<keyword evidence="1" id="KW-0472">Membrane</keyword>
<accession>W4R163</accession>